<keyword evidence="1" id="KW-0175">Coiled coil</keyword>
<keyword evidence="2" id="KW-0812">Transmembrane</keyword>
<feature type="transmembrane region" description="Helical" evidence="2">
    <location>
        <begin position="38"/>
        <end position="57"/>
    </location>
</feature>
<name>A0A7R8MJM6_9CAUD</name>
<dbReference type="EMBL" id="LR881104">
    <property type="protein sequence ID" value="CAD5236156.1"/>
    <property type="molecule type" value="Genomic_DNA"/>
</dbReference>
<evidence type="ECO:0000313" key="3">
    <source>
        <dbReference type="EMBL" id="CAD5236156.1"/>
    </source>
</evidence>
<feature type="coiled-coil region" evidence="1">
    <location>
        <begin position="84"/>
        <end position="111"/>
    </location>
</feature>
<keyword evidence="4" id="KW-1185">Reference proteome</keyword>
<accession>A0A7R8MJM6</accession>
<proteinExistence type="predicted"/>
<protein>
    <submittedName>
        <fullName evidence="3">Uncharacterized protein</fullName>
    </submittedName>
</protein>
<sequence length="183" mass="21315">MFSTFFKILPALWPFFVEIITGGKKDDFYDTPSKLKSLFIIFAVLVALLGYGSYQLYSAWVEIQESRQTINQLQSKLGALTPQLDEKSSQIVELKRELAESKSEAQGLRYDKDEWRSKYEEEHHDAQLHEFESTQLRLLLNQCLVLTPTLQKFKETKHTPEKLREHNRAIDKLNGIKHQALSE</sequence>
<dbReference type="Proteomes" id="UP000596247">
    <property type="component" value="Chromosome"/>
</dbReference>
<reference evidence="3 4" key="1">
    <citation type="submission" date="2020-09" db="EMBL/GenBank/DDBJ databases">
        <authorList>
            <person name="Jameson E."/>
        </authorList>
    </citation>
    <scope>NUCLEOTIDE SEQUENCE [LARGE SCALE GENOMIC DNA]</scope>
</reference>
<evidence type="ECO:0000256" key="1">
    <source>
        <dbReference type="SAM" id="Coils"/>
    </source>
</evidence>
<keyword evidence="2" id="KW-1133">Transmembrane helix</keyword>
<gene>
    <name evidence="3" type="ORF">LLCLJKAH_00167</name>
</gene>
<organism evidence="3 4">
    <name type="scientific">Klebsiella phage vB_KvM-Eowyn</name>
    <dbReference type="NCBI Taxonomy" id="2762819"/>
    <lineage>
        <taxon>Viruses</taxon>
        <taxon>Duplodnaviria</taxon>
        <taxon>Heunggongvirae</taxon>
        <taxon>Uroviricota</taxon>
        <taxon>Caudoviricetes</taxon>
        <taxon>Chimalliviridae</taxon>
        <taxon>Eowynvirus</taxon>
        <taxon>Eowynvirus eowyn</taxon>
    </lineage>
</organism>
<evidence type="ECO:0000313" key="4">
    <source>
        <dbReference type="Proteomes" id="UP000596247"/>
    </source>
</evidence>
<keyword evidence="2" id="KW-0472">Membrane</keyword>
<evidence type="ECO:0000256" key="2">
    <source>
        <dbReference type="SAM" id="Phobius"/>
    </source>
</evidence>